<dbReference type="Pfam" id="PF12770">
    <property type="entry name" value="CHAT"/>
    <property type="match status" value="1"/>
</dbReference>
<gene>
    <name evidence="2" type="ORF">PILCRDRAFT_5986</name>
</gene>
<protein>
    <recommendedName>
        <fullName evidence="1">CHAT domain-containing protein</fullName>
    </recommendedName>
</protein>
<reference evidence="3" key="2">
    <citation type="submission" date="2015-01" db="EMBL/GenBank/DDBJ databases">
        <title>Evolutionary Origins and Diversification of the Mycorrhizal Mutualists.</title>
        <authorList>
            <consortium name="DOE Joint Genome Institute"/>
            <consortium name="Mycorrhizal Genomics Consortium"/>
            <person name="Kohler A."/>
            <person name="Kuo A."/>
            <person name="Nagy L.G."/>
            <person name="Floudas D."/>
            <person name="Copeland A."/>
            <person name="Barry K.W."/>
            <person name="Cichocki N."/>
            <person name="Veneault-Fourrey C."/>
            <person name="LaButti K."/>
            <person name="Lindquist E.A."/>
            <person name="Lipzen A."/>
            <person name="Lundell T."/>
            <person name="Morin E."/>
            <person name="Murat C."/>
            <person name="Riley R."/>
            <person name="Ohm R."/>
            <person name="Sun H."/>
            <person name="Tunlid A."/>
            <person name="Henrissat B."/>
            <person name="Grigoriev I.V."/>
            <person name="Hibbett D.S."/>
            <person name="Martin F."/>
        </authorList>
    </citation>
    <scope>NUCLEOTIDE SEQUENCE [LARGE SCALE GENOMIC DNA]</scope>
    <source>
        <strain evidence="3">F 1598</strain>
    </source>
</reference>
<dbReference type="Gene3D" id="1.20.120.660">
    <property type="entry name" value="IL-4 antagonist (De novo design) like domain"/>
    <property type="match status" value="1"/>
</dbReference>
<dbReference type="EMBL" id="KN832986">
    <property type="protein sequence ID" value="KIM84983.1"/>
    <property type="molecule type" value="Genomic_DNA"/>
</dbReference>
<keyword evidence="3" id="KW-1185">Reference proteome</keyword>
<dbReference type="AlphaFoldDB" id="A0A0C3BFA0"/>
<dbReference type="Proteomes" id="UP000054166">
    <property type="component" value="Unassembled WGS sequence"/>
</dbReference>
<name>A0A0C3BFA0_PILCF</name>
<dbReference type="HOGENOM" id="CLU_001305_0_3_1"/>
<evidence type="ECO:0000313" key="3">
    <source>
        <dbReference type="Proteomes" id="UP000054166"/>
    </source>
</evidence>
<reference evidence="2 3" key="1">
    <citation type="submission" date="2014-04" db="EMBL/GenBank/DDBJ databases">
        <authorList>
            <consortium name="DOE Joint Genome Institute"/>
            <person name="Kuo A."/>
            <person name="Tarkka M."/>
            <person name="Buscot F."/>
            <person name="Kohler A."/>
            <person name="Nagy L.G."/>
            <person name="Floudas D."/>
            <person name="Copeland A."/>
            <person name="Barry K.W."/>
            <person name="Cichocki N."/>
            <person name="Veneault-Fourrey C."/>
            <person name="LaButti K."/>
            <person name="Lindquist E.A."/>
            <person name="Lipzen A."/>
            <person name="Lundell T."/>
            <person name="Morin E."/>
            <person name="Murat C."/>
            <person name="Sun H."/>
            <person name="Tunlid A."/>
            <person name="Henrissat B."/>
            <person name="Grigoriev I.V."/>
            <person name="Hibbett D.S."/>
            <person name="Martin F."/>
            <person name="Nordberg H.P."/>
            <person name="Cantor M.N."/>
            <person name="Hua S.X."/>
        </authorList>
    </citation>
    <scope>NUCLEOTIDE SEQUENCE [LARGE SCALE GENOMIC DNA]</scope>
    <source>
        <strain evidence="2 3">F 1598</strain>
    </source>
</reference>
<dbReference type="InterPro" id="IPR011990">
    <property type="entry name" value="TPR-like_helical_dom_sf"/>
</dbReference>
<sequence length="1202" mass="133933">MTALAKSFQDNETGEFCVKVGVDKMREQMEVVKGSDSLSWNSSFLFAGDSSSILSLSIVQNTSRSTLRSMRIFSADIVLGVLLEQCDNNEFITLEMPSTLSHTGFPITVTFEVKLTELDLNEVAIHMDSVGTNQLRCFEDLGDMSDLENAMLNTHNAVELADEGHPNKPWYLSNHAICQHTRFERLGDLLDLENAILNQQKAVDLTDDGHPNQPMYFSNLGISQLRRFERHGDLSDLENAISNKQKAVEFTDDGHPDRAIHFSNLGTSQLRRFERLGDLSDLENAIFNKQQAVELMDDRYPDPMYFSTLGISQLRRFERLGDLSDLENAIFNTQKAIELTDDGHPDQPMHFSNLGISQETRFERLGDLSDLENAISNQQKAVAFTDDGHPSKAMHLSNLGISQQTRFERLGDLLDLDNAVLNIQKAVDLTDDEHSDLPMYFSNLGISQETRFQRLGNLSDIENAISNKQQAVVLTNDGHPSKAIRLSNLGISQQNRFERLGDLSDLENAIVNQQKAVALTDDGHPSKAIRLSNLGISQQTRFEHLSELLDLEDAILNIQKAVDLTDDGHPDQPMYFSNLGNSQKTRFEHLGDLADLENAISNQTQAVALTDDDHPSKGQRLLAIGTSLQSRFDHLGNSGDLTACILSYKAAAQLKAAYPSHALFAARQWAQTSHHNHNFISALDGYRTVLELFSKVSWLGLDTRSRQDTLLQEKPENLGCLAATCAIQLGRLEEAVELLDLGRSVFWRQASSLRGDFELLREEDAELAERLAEISRQLDAGNFNNSYNTVAGYNVGGDRRSAEEIGRERRRLVGKWEGLVDRVRRLPRFEFFLKPIPFHQLCQACTAGQVIIINTSTYGVDALIFSATGSVEHVPLPDIDHETLVGLSENIILNQPSNGSETQRRNYTIRFLKPALQTVWNDILVHIFGKIHISQADTPVLPQHRISWYLTGPLTFIPVHASGPLRGEFDVSRLVISSYVTSLESLFRTRKKNAPVSKEHQNILCVSQPETPGQTPLPETTEELNDVVEIFLSSGWSNENIVRLSGTAATVDAVSTALNFCSWIHLACHGFQDSRLGMKSAFVLHNGHLELGEIASKRLSNGQFAMLSACQAASGQKELPGEAMHLAAGLQFAGFPSVIATLWRIRDEDAPKVADLTYRFLLRHGELDPSEAATALNRAILHLREDPSITVDRWAPFIHLGI</sequence>
<dbReference type="PANTHER" id="PTHR10098">
    <property type="entry name" value="RAPSYN-RELATED"/>
    <property type="match status" value="1"/>
</dbReference>
<feature type="domain" description="CHAT" evidence="1">
    <location>
        <begin position="942"/>
        <end position="1201"/>
    </location>
</feature>
<dbReference type="InParanoid" id="A0A0C3BFA0"/>
<dbReference type="OrthoDB" id="9991317at2759"/>
<evidence type="ECO:0000259" key="1">
    <source>
        <dbReference type="Pfam" id="PF12770"/>
    </source>
</evidence>
<evidence type="ECO:0000313" key="2">
    <source>
        <dbReference type="EMBL" id="KIM84983.1"/>
    </source>
</evidence>
<dbReference type="Gene3D" id="1.25.40.10">
    <property type="entry name" value="Tetratricopeptide repeat domain"/>
    <property type="match status" value="3"/>
</dbReference>
<dbReference type="InterPro" id="IPR024983">
    <property type="entry name" value="CHAT_dom"/>
</dbReference>
<organism evidence="2 3">
    <name type="scientific">Piloderma croceum (strain F 1598)</name>
    <dbReference type="NCBI Taxonomy" id="765440"/>
    <lineage>
        <taxon>Eukaryota</taxon>
        <taxon>Fungi</taxon>
        <taxon>Dikarya</taxon>
        <taxon>Basidiomycota</taxon>
        <taxon>Agaricomycotina</taxon>
        <taxon>Agaricomycetes</taxon>
        <taxon>Agaricomycetidae</taxon>
        <taxon>Atheliales</taxon>
        <taxon>Atheliaceae</taxon>
        <taxon>Piloderma</taxon>
    </lineage>
</organism>
<dbReference type="STRING" id="765440.A0A0C3BFA0"/>
<proteinExistence type="predicted"/>
<accession>A0A0C3BFA0</accession>
<dbReference type="SUPFAM" id="SSF48452">
    <property type="entry name" value="TPR-like"/>
    <property type="match status" value="2"/>
</dbReference>
<dbReference type="PANTHER" id="PTHR10098:SF108">
    <property type="entry name" value="TETRATRICOPEPTIDE REPEAT PROTEIN 28"/>
    <property type="match status" value="1"/>
</dbReference>